<dbReference type="InterPro" id="IPR049492">
    <property type="entry name" value="BD-FAE-like_dom"/>
</dbReference>
<evidence type="ECO:0000313" key="3">
    <source>
        <dbReference type="Proteomes" id="UP001146019"/>
    </source>
</evidence>
<organism evidence="2 3">
    <name type="scientific">Acinetobacter nematophilus</name>
    <dbReference type="NCBI Taxonomy" id="2994642"/>
    <lineage>
        <taxon>Bacteria</taxon>
        <taxon>Pseudomonadati</taxon>
        <taxon>Pseudomonadota</taxon>
        <taxon>Gammaproteobacteria</taxon>
        <taxon>Moraxellales</taxon>
        <taxon>Moraxellaceae</taxon>
        <taxon>Acinetobacter</taxon>
    </lineage>
</organism>
<proteinExistence type="predicted"/>
<feature type="domain" description="BD-FAE-like" evidence="1">
    <location>
        <begin position="2"/>
        <end position="87"/>
    </location>
</feature>
<dbReference type="GO" id="GO:0016787">
    <property type="term" value="F:hydrolase activity"/>
    <property type="evidence" value="ECO:0007669"/>
    <property type="project" value="UniProtKB-KW"/>
</dbReference>
<comment type="caution">
    <text evidence="2">The sequence shown here is derived from an EMBL/GenBank/DDBJ whole genome shotgun (WGS) entry which is preliminary data.</text>
</comment>
<gene>
    <name evidence="2" type="ORF">OSH00_04975</name>
</gene>
<dbReference type="Gene3D" id="3.40.50.1820">
    <property type="entry name" value="alpha/beta hydrolase"/>
    <property type="match status" value="1"/>
</dbReference>
<dbReference type="InterPro" id="IPR029058">
    <property type="entry name" value="AB_hydrolase_fold"/>
</dbReference>
<reference evidence="2" key="1">
    <citation type="submission" date="2022-11" db="EMBL/GenBank/DDBJ databases">
        <title>Biodiversity and phylogenetic relationships of bacteria.</title>
        <authorList>
            <person name="Machado R.A.R."/>
            <person name="Bhat A."/>
            <person name="Loulou A."/>
            <person name="Kallel S."/>
        </authorList>
    </citation>
    <scope>NUCLEOTIDE SEQUENCE</scope>
    <source>
        <strain evidence="2">A-IN1</strain>
    </source>
</reference>
<dbReference type="AlphaFoldDB" id="A0A9X3IHA2"/>
<protein>
    <submittedName>
        <fullName evidence="2">Alpha/beta hydrolase fold domain-containing protein</fullName>
    </submittedName>
</protein>
<dbReference type="Pfam" id="PF20434">
    <property type="entry name" value="BD-FAE"/>
    <property type="match status" value="1"/>
</dbReference>
<dbReference type="RefSeq" id="WP_266129507.1">
    <property type="nucleotide sequence ID" value="NZ_JAPKMY010000002.1"/>
</dbReference>
<dbReference type="SUPFAM" id="SSF53474">
    <property type="entry name" value="alpha/beta-Hydrolases"/>
    <property type="match status" value="1"/>
</dbReference>
<name>A0A9X3IHA2_9GAMM</name>
<evidence type="ECO:0000313" key="2">
    <source>
        <dbReference type="EMBL" id="MCX5467094.1"/>
    </source>
</evidence>
<accession>A0A9X3IHA2</accession>
<dbReference type="EMBL" id="JAPKMY010000002">
    <property type="protein sequence ID" value="MCX5467094.1"/>
    <property type="molecule type" value="Genomic_DNA"/>
</dbReference>
<keyword evidence="3" id="KW-1185">Reference proteome</keyword>
<dbReference type="Proteomes" id="UP001146019">
    <property type="component" value="Unassembled WGS sequence"/>
</dbReference>
<evidence type="ECO:0000259" key="1">
    <source>
        <dbReference type="Pfam" id="PF20434"/>
    </source>
</evidence>
<keyword evidence="2" id="KW-0378">Hydrolase</keyword>
<sequence length="87" mass="9568">MAILTISGGGYPREELAIESTPTSEFLQYHGFTVFELVYRPPNQDANNALAPFQDGQSAIRIIRSQSNRFNIDPEKIGVLGFSAVGH</sequence>